<dbReference type="AlphaFoldDB" id="A0A8H2W432"/>
<protein>
    <submittedName>
        <fullName evidence="1">301f9893-46ba-4a44-a99a-5577d6ca8258</fullName>
    </submittedName>
</protein>
<accession>A0A8H2W432</accession>
<evidence type="ECO:0000313" key="2">
    <source>
        <dbReference type="Proteomes" id="UP000624404"/>
    </source>
</evidence>
<evidence type="ECO:0000313" key="1">
    <source>
        <dbReference type="EMBL" id="CAD6453143.1"/>
    </source>
</evidence>
<organism evidence="1 2">
    <name type="scientific">Sclerotinia trifoliorum</name>
    <dbReference type="NCBI Taxonomy" id="28548"/>
    <lineage>
        <taxon>Eukaryota</taxon>
        <taxon>Fungi</taxon>
        <taxon>Dikarya</taxon>
        <taxon>Ascomycota</taxon>
        <taxon>Pezizomycotina</taxon>
        <taxon>Leotiomycetes</taxon>
        <taxon>Helotiales</taxon>
        <taxon>Sclerotiniaceae</taxon>
        <taxon>Sclerotinia</taxon>
    </lineage>
</organism>
<comment type="caution">
    <text evidence="1">The sequence shown here is derived from an EMBL/GenBank/DDBJ whole genome shotgun (WGS) entry which is preliminary data.</text>
</comment>
<dbReference type="OrthoDB" id="3497349at2759"/>
<gene>
    <name evidence="1" type="ORF">SCLTRI_LOCUS9883</name>
</gene>
<dbReference type="Proteomes" id="UP000624404">
    <property type="component" value="Unassembled WGS sequence"/>
</dbReference>
<sequence length="357" mass="41757">MDSNQKGLIEAIKQLRLKQPTISSNEIWDYLVMNKRWPSPLDEITVECCLVEHFDYPWEETILMRRDILNNPELLDPSCDCVRPRQMVTEDDIKYYENCPEKVDPRETISGPLLKMMLNTPSTIKSFLPQSTPTSLSAMSFSDMTVAQRAYALFYAEWDAWMGPPSGQIHAKVEHRDGMEAVCFEDVSHCEHRMTYWTPEFKYSFEQHAQRALRSPCSNWRSNFKWLKFALSRTQDPDTIMMVNSVLVGRHGLKCRHMSNMFTEWHNWHSEWFYECRVLHTKTGAIAYVTPKKGDPEVEWAKNHENDWLDHYPPLVVDIGSKSPSLDSQNELRVKQRKESEAMALQRRIARAKDVCS</sequence>
<name>A0A8H2W432_9HELO</name>
<keyword evidence="2" id="KW-1185">Reference proteome</keyword>
<proteinExistence type="predicted"/>
<reference evidence="1" key="1">
    <citation type="submission" date="2020-10" db="EMBL/GenBank/DDBJ databases">
        <authorList>
            <person name="Kusch S."/>
        </authorList>
    </citation>
    <scope>NUCLEOTIDE SEQUENCE</scope>
    <source>
        <strain evidence="1">SwB9</strain>
    </source>
</reference>
<dbReference type="EMBL" id="CAJHIA010000036">
    <property type="protein sequence ID" value="CAD6453143.1"/>
    <property type="molecule type" value="Genomic_DNA"/>
</dbReference>